<accession>A0ABU9IG73</accession>
<dbReference type="Proteomes" id="UP001497045">
    <property type="component" value="Unassembled WGS sequence"/>
</dbReference>
<gene>
    <name evidence="3" type="ORF">AAEO60_11090</name>
</gene>
<protein>
    <recommendedName>
        <fullName evidence="5">PEP-CTERM protein-sorting domain-containing protein</fullName>
    </recommendedName>
</protein>
<evidence type="ECO:0000313" key="4">
    <source>
        <dbReference type="Proteomes" id="UP001497045"/>
    </source>
</evidence>
<organism evidence="3 4">
    <name type="scientific">Aurantiacibacter gilvus</name>
    <dbReference type="NCBI Taxonomy" id="3139141"/>
    <lineage>
        <taxon>Bacteria</taxon>
        <taxon>Pseudomonadati</taxon>
        <taxon>Pseudomonadota</taxon>
        <taxon>Alphaproteobacteria</taxon>
        <taxon>Sphingomonadales</taxon>
        <taxon>Erythrobacteraceae</taxon>
        <taxon>Aurantiacibacter</taxon>
    </lineage>
</organism>
<keyword evidence="1" id="KW-1133">Transmembrane helix</keyword>
<evidence type="ECO:0008006" key="5">
    <source>
        <dbReference type="Google" id="ProtNLM"/>
    </source>
</evidence>
<keyword evidence="1" id="KW-0812">Transmembrane</keyword>
<keyword evidence="2" id="KW-0732">Signal</keyword>
<feature type="signal peptide" evidence="2">
    <location>
        <begin position="1"/>
        <end position="20"/>
    </location>
</feature>
<evidence type="ECO:0000256" key="2">
    <source>
        <dbReference type="SAM" id="SignalP"/>
    </source>
</evidence>
<reference evidence="3 4" key="1">
    <citation type="submission" date="2024-04" db="EMBL/GenBank/DDBJ databases">
        <title>Aurantiacibacter sp. DGU6 16S ribosomal RNA gene Genome sequencing and assembly.</title>
        <authorList>
            <person name="Park S."/>
        </authorList>
    </citation>
    <scope>NUCLEOTIDE SEQUENCE [LARGE SCALE GENOMIC DNA]</scope>
    <source>
        <strain evidence="3 4">DGU6</strain>
    </source>
</reference>
<keyword evidence="1" id="KW-0472">Membrane</keyword>
<keyword evidence="4" id="KW-1185">Reference proteome</keyword>
<evidence type="ECO:0000313" key="3">
    <source>
        <dbReference type="EMBL" id="MEL1251216.1"/>
    </source>
</evidence>
<dbReference type="RefSeq" id="WP_341673776.1">
    <property type="nucleotide sequence ID" value="NZ_JBBYHV010000002.1"/>
</dbReference>
<evidence type="ECO:0000256" key="1">
    <source>
        <dbReference type="SAM" id="Phobius"/>
    </source>
</evidence>
<dbReference type="EMBL" id="JBBYHV010000002">
    <property type="protein sequence ID" value="MEL1251216.1"/>
    <property type="molecule type" value="Genomic_DNA"/>
</dbReference>
<proteinExistence type="predicted"/>
<comment type="caution">
    <text evidence="3">The sequence shown here is derived from an EMBL/GenBank/DDBJ whole genome shotgun (WGS) entry which is preliminary data.</text>
</comment>
<name>A0ABU9IG73_9SPHN</name>
<feature type="chain" id="PRO_5046867552" description="PEP-CTERM protein-sorting domain-containing protein" evidence="2">
    <location>
        <begin position="21"/>
        <end position="61"/>
    </location>
</feature>
<feature type="transmembrane region" description="Helical" evidence="1">
    <location>
        <begin position="30"/>
        <end position="48"/>
    </location>
</feature>
<sequence length="61" mass="6069">MPSRLALAAIALSSAAPAWASSAAQVPEGSGLTLFALGAAGVLIGRRLSMRKADKKSGDDS</sequence>